<accession>A0A542YM93</accession>
<name>A0A542YM93_9MICO</name>
<protein>
    <submittedName>
        <fullName evidence="2">Uncharacterized protein</fullName>
    </submittedName>
</protein>
<comment type="caution">
    <text evidence="2">The sequence shown here is derived from an EMBL/GenBank/DDBJ whole genome shotgun (WGS) entry which is preliminary data.</text>
</comment>
<dbReference type="AlphaFoldDB" id="A0A542YM93"/>
<gene>
    <name evidence="2" type="ORF">FB467_0272</name>
</gene>
<organism evidence="2 3">
    <name type="scientific">Ornithinicoccus hortensis</name>
    <dbReference type="NCBI Taxonomy" id="82346"/>
    <lineage>
        <taxon>Bacteria</taxon>
        <taxon>Bacillati</taxon>
        <taxon>Actinomycetota</taxon>
        <taxon>Actinomycetes</taxon>
        <taxon>Micrococcales</taxon>
        <taxon>Intrasporangiaceae</taxon>
        <taxon>Ornithinicoccus</taxon>
    </lineage>
</organism>
<evidence type="ECO:0000313" key="3">
    <source>
        <dbReference type="Proteomes" id="UP000319516"/>
    </source>
</evidence>
<dbReference type="EMBL" id="VFOP01000001">
    <property type="protein sequence ID" value="TQL49207.1"/>
    <property type="molecule type" value="Genomic_DNA"/>
</dbReference>
<keyword evidence="3" id="KW-1185">Reference proteome</keyword>
<evidence type="ECO:0000313" key="2">
    <source>
        <dbReference type="EMBL" id="TQL49207.1"/>
    </source>
</evidence>
<proteinExistence type="predicted"/>
<evidence type="ECO:0000256" key="1">
    <source>
        <dbReference type="SAM" id="MobiDB-lite"/>
    </source>
</evidence>
<feature type="region of interest" description="Disordered" evidence="1">
    <location>
        <begin position="101"/>
        <end position="126"/>
    </location>
</feature>
<sequence length="126" mass="13439">MSKDQLTAQVDEALEHLRQTKDAIGRGFDALQLLGHLRAAQERVDAAVEEAMAASVLAGHSVRSVAEVTGLAPGSIPPRLARAQPFAGYTDPRGRVGAPEIARARHDHTTGTPLTFVPRRRSDGPT</sequence>
<dbReference type="RefSeq" id="WP_141783491.1">
    <property type="nucleotide sequence ID" value="NZ_BAAAIK010000003.1"/>
</dbReference>
<reference evidence="2 3" key="1">
    <citation type="submission" date="2019-06" db="EMBL/GenBank/DDBJ databases">
        <title>Sequencing the genomes of 1000 actinobacteria strains.</title>
        <authorList>
            <person name="Klenk H.-P."/>
        </authorList>
    </citation>
    <scope>NUCLEOTIDE SEQUENCE [LARGE SCALE GENOMIC DNA]</scope>
    <source>
        <strain evidence="2 3">DSM 12335</strain>
    </source>
</reference>
<dbReference type="Proteomes" id="UP000319516">
    <property type="component" value="Unassembled WGS sequence"/>
</dbReference>